<dbReference type="GO" id="GO:0016755">
    <property type="term" value="F:aminoacyltransferase activity"/>
    <property type="evidence" value="ECO:0007669"/>
    <property type="project" value="InterPro"/>
</dbReference>
<dbReference type="Gene3D" id="3.40.630.30">
    <property type="match status" value="2"/>
</dbReference>
<dbReference type="SUPFAM" id="SSF55729">
    <property type="entry name" value="Acyl-CoA N-acyltransferases (Nat)"/>
    <property type="match status" value="2"/>
</dbReference>
<dbReference type="PROSITE" id="PS51191">
    <property type="entry name" value="FEMABX"/>
    <property type="match status" value="1"/>
</dbReference>
<dbReference type="Pfam" id="PF02388">
    <property type="entry name" value="FemAB"/>
    <property type="match status" value="3"/>
</dbReference>
<evidence type="ECO:0000256" key="3">
    <source>
        <dbReference type="ARBA" id="ARBA00022960"/>
    </source>
</evidence>
<dbReference type="GO" id="GO:0071555">
    <property type="term" value="P:cell wall organization"/>
    <property type="evidence" value="ECO:0007669"/>
    <property type="project" value="UniProtKB-KW"/>
</dbReference>
<keyword evidence="3" id="KW-0133">Cell shape</keyword>
<dbReference type="GO" id="GO:0008360">
    <property type="term" value="P:regulation of cell shape"/>
    <property type="evidence" value="ECO:0007669"/>
    <property type="project" value="UniProtKB-KW"/>
</dbReference>
<keyword evidence="5" id="KW-0012">Acyltransferase</keyword>
<reference evidence="8 9" key="1">
    <citation type="journal article" date="2016" name="Nat. Commun.">
        <title>Thousands of microbial genomes shed light on interconnected biogeochemical processes in an aquifer system.</title>
        <authorList>
            <person name="Anantharaman K."/>
            <person name="Brown C.T."/>
            <person name="Hug L.A."/>
            <person name="Sharon I."/>
            <person name="Castelle C.J."/>
            <person name="Probst A.J."/>
            <person name="Thomas B.C."/>
            <person name="Singh A."/>
            <person name="Wilkins M.J."/>
            <person name="Karaoz U."/>
            <person name="Brodie E.L."/>
            <person name="Williams K.H."/>
            <person name="Hubbard S.S."/>
            <person name="Banfield J.F."/>
        </authorList>
    </citation>
    <scope>NUCLEOTIDE SEQUENCE [LARGE SCALE GENOMIC DNA]</scope>
</reference>
<evidence type="ECO:0000256" key="4">
    <source>
        <dbReference type="ARBA" id="ARBA00022984"/>
    </source>
</evidence>
<comment type="caution">
    <text evidence="8">The sequence shown here is derived from an EMBL/GenBank/DDBJ whole genome shotgun (WGS) entry which is preliminary data.</text>
</comment>
<organism evidence="8 9">
    <name type="scientific">Candidatus Uhrbacteria bacterium RIFCSPLOWO2_02_FULL_48_18</name>
    <dbReference type="NCBI Taxonomy" id="1802408"/>
    <lineage>
        <taxon>Bacteria</taxon>
        <taxon>Candidatus Uhriibacteriota</taxon>
    </lineage>
</organism>
<protein>
    <recommendedName>
        <fullName evidence="10">BioF2-like acetyltransferase domain-containing protein</fullName>
    </recommendedName>
</protein>
<keyword evidence="2" id="KW-0808">Transferase</keyword>
<evidence type="ECO:0000256" key="6">
    <source>
        <dbReference type="ARBA" id="ARBA00023316"/>
    </source>
</evidence>
<keyword evidence="6" id="KW-0961">Cell wall biogenesis/degradation</keyword>
<dbReference type="PANTHER" id="PTHR36174">
    <property type="entry name" value="LIPID II:GLYCINE GLYCYLTRANSFERASE"/>
    <property type="match status" value="1"/>
</dbReference>
<evidence type="ECO:0000256" key="1">
    <source>
        <dbReference type="ARBA" id="ARBA00009943"/>
    </source>
</evidence>
<dbReference type="PANTHER" id="PTHR36174:SF1">
    <property type="entry name" value="LIPID II:GLYCINE GLYCYLTRANSFERASE"/>
    <property type="match status" value="1"/>
</dbReference>
<dbReference type="InterPro" id="IPR016181">
    <property type="entry name" value="Acyl_CoA_acyltransferase"/>
</dbReference>
<evidence type="ECO:0008006" key="10">
    <source>
        <dbReference type="Google" id="ProtNLM"/>
    </source>
</evidence>
<evidence type="ECO:0000256" key="7">
    <source>
        <dbReference type="SAM" id="MobiDB-lite"/>
    </source>
</evidence>
<sequence>MLKTVNELPKNKWDAFVQKHGPRSGRFLQSFAWGEFQKSVGEKVDRVAWMSETDDVDAVAQVIRKTIPHFGTYAYVPRGPIGAASIVDISEITRNDLFLRIESPTERDQKTSPKTRKKTNSIQPAHTLITNLSLSSDELLANMHEKTRYNIRLAEKKGVVIEMRTASIDEVWPVFEATASRDAFRLHGKEYYRKMIENGVAFLAIAKHENDILAANIMIDFGDTRTYLHGASSNVKRNLMAPYLLHWELMKDAKSRGMTSYDWWGVTQIDAPAGHPWSGISRFKRGFGGEEVSYPDAVDVVLKPMRYAAYRFARSLRRKLR</sequence>
<dbReference type="InterPro" id="IPR003447">
    <property type="entry name" value="FEMABX"/>
</dbReference>
<dbReference type="Proteomes" id="UP000176593">
    <property type="component" value="Unassembled WGS sequence"/>
</dbReference>
<evidence type="ECO:0000313" key="9">
    <source>
        <dbReference type="Proteomes" id="UP000176593"/>
    </source>
</evidence>
<evidence type="ECO:0000313" key="8">
    <source>
        <dbReference type="EMBL" id="OGL86259.1"/>
    </source>
</evidence>
<accession>A0A1F7V6W1</accession>
<proteinExistence type="inferred from homology"/>
<dbReference type="EMBL" id="MGEQ01000010">
    <property type="protein sequence ID" value="OGL86259.1"/>
    <property type="molecule type" value="Genomic_DNA"/>
</dbReference>
<feature type="region of interest" description="Disordered" evidence="7">
    <location>
        <begin position="103"/>
        <end position="122"/>
    </location>
</feature>
<dbReference type="AlphaFoldDB" id="A0A1F7V6W1"/>
<comment type="similarity">
    <text evidence="1">Belongs to the FemABX family.</text>
</comment>
<name>A0A1F7V6W1_9BACT</name>
<evidence type="ECO:0000256" key="2">
    <source>
        <dbReference type="ARBA" id="ARBA00022679"/>
    </source>
</evidence>
<keyword evidence="4" id="KW-0573">Peptidoglycan synthesis</keyword>
<gene>
    <name evidence="8" type="ORF">A3I41_01705</name>
</gene>
<evidence type="ECO:0000256" key="5">
    <source>
        <dbReference type="ARBA" id="ARBA00023315"/>
    </source>
</evidence>
<dbReference type="GO" id="GO:0009252">
    <property type="term" value="P:peptidoglycan biosynthetic process"/>
    <property type="evidence" value="ECO:0007669"/>
    <property type="project" value="UniProtKB-KW"/>
</dbReference>
<dbReference type="InterPro" id="IPR050644">
    <property type="entry name" value="PG_Glycine_Bridge_Synth"/>
</dbReference>